<dbReference type="Proteomes" id="UP001500133">
    <property type="component" value="Unassembled WGS sequence"/>
</dbReference>
<organism evidence="1 2">
    <name type="scientific">Halomonas cibimaris</name>
    <dbReference type="NCBI Taxonomy" id="657012"/>
    <lineage>
        <taxon>Bacteria</taxon>
        <taxon>Pseudomonadati</taxon>
        <taxon>Pseudomonadota</taxon>
        <taxon>Gammaproteobacteria</taxon>
        <taxon>Oceanospirillales</taxon>
        <taxon>Halomonadaceae</taxon>
        <taxon>Halomonas</taxon>
    </lineage>
</organism>
<sequence>MARFQQVAGLCVPGNPPGNEDLIVVNERLAFALDGATGLVLQS</sequence>
<evidence type="ECO:0000313" key="1">
    <source>
        <dbReference type="EMBL" id="GAA3901872.1"/>
    </source>
</evidence>
<gene>
    <name evidence="1" type="ORF">GCM10022228_10780</name>
</gene>
<comment type="caution">
    <text evidence="1">The sequence shown here is derived from an EMBL/GenBank/DDBJ whole genome shotgun (WGS) entry which is preliminary data.</text>
</comment>
<name>A0ABP7LLK7_9GAMM</name>
<evidence type="ECO:0000313" key="2">
    <source>
        <dbReference type="Proteomes" id="UP001500133"/>
    </source>
</evidence>
<protein>
    <submittedName>
        <fullName evidence="1">Uncharacterized protein</fullName>
    </submittedName>
</protein>
<accession>A0ABP7LLK7</accession>
<proteinExistence type="predicted"/>
<reference evidence="2" key="1">
    <citation type="journal article" date="2019" name="Int. J. Syst. Evol. Microbiol.">
        <title>The Global Catalogue of Microorganisms (GCM) 10K type strain sequencing project: providing services to taxonomists for standard genome sequencing and annotation.</title>
        <authorList>
            <consortium name="The Broad Institute Genomics Platform"/>
            <consortium name="The Broad Institute Genome Sequencing Center for Infectious Disease"/>
            <person name="Wu L."/>
            <person name="Ma J."/>
        </authorList>
    </citation>
    <scope>NUCLEOTIDE SEQUENCE [LARGE SCALE GENOMIC DNA]</scope>
    <source>
        <strain evidence="2">JCM 16914</strain>
    </source>
</reference>
<keyword evidence="2" id="KW-1185">Reference proteome</keyword>
<dbReference type="EMBL" id="BAAAZT010000032">
    <property type="protein sequence ID" value="GAA3901872.1"/>
    <property type="molecule type" value="Genomic_DNA"/>
</dbReference>